<feature type="transmembrane region" description="Helical" evidence="1">
    <location>
        <begin position="186"/>
        <end position="206"/>
    </location>
</feature>
<dbReference type="PANTHER" id="PTHR44757">
    <property type="entry name" value="DIGUANYLATE CYCLASE DGCP"/>
    <property type="match status" value="1"/>
</dbReference>
<feature type="transmembrane region" description="Helical" evidence="1">
    <location>
        <begin position="218"/>
        <end position="237"/>
    </location>
</feature>
<keyword evidence="1" id="KW-0812">Transmembrane</keyword>
<evidence type="ECO:0000256" key="1">
    <source>
        <dbReference type="SAM" id="Phobius"/>
    </source>
</evidence>
<dbReference type="Proteomes" id="UP000256913">
    <property type="component" value="Unassembled WGS sequence"/>
</dbReference>
<dbReference type="PANTHER" id="PTHR44757:SF2">
    <property type="entry name" value="BIOFILM ARCHITECTURE MAINTENANCE PROTEIN MBAA"/>
    <property type="match status" value="1"/>
</dbReference>
<dbReference type="AlphaFoldDB" id="A0A3D9ZZQ5"/>
<name>A0A3D9ZZQ5_9ACTN</name>
<feature type="transmembrane region" description="Helical" evidence="1">
    <location>
        <begin position="12"/>
        <end position="29"/>
    </location>
</feature>
<gene>
    <name evidence="3" type="ORF">DFJ67_8247</name>
</gene>
<feature type="transmembrane region" description="Helical" evidence="1">
    <location>
        <begin position="35"/>
        <end position="51"/>
    </location>
</feature>
<protein>
    <submittedName>
        <fullName evidence="3">Diguanylate cyclase (GGDEF)-like protein</fullName>
    </submittedName>
</protein>
<dbReference type="InterPro" id="IPR052155">
    <property type="entry name" value="Biofilm_reg_signaling"/>
</dbReference>
<dbReference type="Gene3D" id="3.30.70.270">
    <property type="match status" value="1"/>
</dbReference>
<dbReference type="Pfam" id="PF00990">
    <property type="entry name" value="GGDEF"/>
    <property type="match status" value="1"/>
</dbReference>
<evidence type="ECO:0000313" key="4">
    <source>
        <dbReference type="Proteomes" id="UP000256913"/>
    </source>
</evidence>
<keyword evidence="1" id="KW-1133">Transmembrane helix</keyword>
<feature type="transmembrane region" description="Helical" evidence="1">
    <location>
        <begin position="258"/>
        <end position="277"/>
    </location>
</feature>
<comment type="caution">
    <text evidence="3">The sequence shown here is derived from an EMBL/GenBank/DDBJ whole genome shotgun (WGS) entry which is preliminary data.</text>
</comment>
<keyword evidence="1" id="KW-0472">Membrane</keyword>
<reference evidence="3 4" key="1">
    <citation type="submission" date="2018-08" db="EMBL/GenBank/DDBJ databases">
        <title>Sequencing the genomes of 1000 actinobacteria strains.</title>
        <authorList>
            <person name="Klenk H.-P."/>
        </authorList>
    </citation>
    <scope>NUCLEOTIDE SEQUENCE [LARGE SCALE GENOMIC DNA]</scope>
    <source>
        <strain evidence="3 4">DSM 44099</strain>
    </source>
</reference>
<dbReference type="PROSITE" id="PS50887">
    <property type="entry name" value="GGDEF"/>
    <property type="match status" value="1"/>
</dbReference>
<feature type="transmembrane region" description="Helical" evidence="1">
    <location>
        <begin position="289"/>
        <end position="307"/>
    </location>
</feature>
<feature type="transmembrane region" description="Helical" evidence="1">
    <location>
        <begin position="153"/>
        <end position="174"/>
    </location>
</feature>
<keyword evidence="4" id="KW-1185">Reference proteome</keyword>
<dbReference type="InterPro" id="IPR029787">
    <property type="entry name" value="Nucleotide_cyclase"/>
</dbReference>
<dbReference type="SUPFAM" id="SSF55073">
    <property type="entry name" value="Nucleotide cyclase"/>
    <property type="match status" value="1"/>
</dbReference>
<sequence>MTATGPRRWPAWAFLVAGGALVGTAALLAAPVYTAVVAVVAFLVAVVMLVVRRPARLAAWSTLTLTSASIAVSRVWAAVAGRPVVADRGLATGDIRAIVLYPTLAVGLVLLGGTGKVAHLADSLDAAVVTLGVFVLLWLFLLHGHMAPSGSRLVLASLRPIGVAVVVGMLLRLLFMVGPRAPTIRFVTAGVTTAMLGALALVGHSVGYPVDGRVNGTGVFFTGYALLLATALLHPSAGEPLPVRDRGAPSGRLSRGRAAMFVGLTLLGPLAWLLAATIGRFNPGSPTDFGLVVLAGGLISLLLLWRLSLVARVADRRAGQLGEAVGELQVLQTEFAYRAAHDPLTGLANRSVLDERLSSLPHDRPYALLLIDLDGFKEINDSLGHPTGDELLVAIGRRLTSLAPAGSTLVRLGGDEFAVLLPEAGQQEAMALGSAVCEELRLPYPSAVGSLTISASVGVTARARAARGPGEVLREADLALYAAKAAGKDRVAAYRTGLAPRGRRVRPA</sequence>
<feature type="transmembrane region" description="Helical" evidence="1">
    <location>
        <begin position="97"/>
        <end position="114"/>
    </location>
</feature>
<dbReference type="InterPro" id="IPR043128">
    <property type="entry name" value="Rev_trsase/Diguanyl_cyclase"/>
</dbReference>
<feature type="domain" description="GGDEF" evidence="2">
    <location>
        <begin position="364"/>
        <end position="496"/>
    </location>
</feature>
<feature type="transmembrane region" description="Helical" evidence="1">
    <location>
        <begin position="58"/>
        <end position="77"/>
    </location>
</feature>
<accession>A0A3D9ZZQ5</accession>
<dbReference type="RefSeq" id="WP_147315793.1">
    <property type="nucleotide sequence ID" value="NZ_BONB01000016.1"/>
</dbReference>
<feature type="transmembrane region" description="Helical" evidence="1">
    <location>
        <begin position="126"/>
        <end position="147"/>
    </location>
</feature>
<dbReference type="SMART" id="SM00267">
    <property type="entry name" value="GGDEF"/>
    <property type="match status" value="1"/>
</dbReference>
<dbReference type="InterPro" id="IPR000160">
    <property type="entry name" value="GGDEF_dom"/>
</dbReference>
<dbReference type="NCBIfam" id="TIGR00254">
    <property type="entry name" value="GGDEF"/>
    <property type="match status" value="1"/>
</dbReference>
<dbReference type="OrthoDB" id="23692at2"/>
<organism evidence="3 4">
    <name type="scientific">Asanoa ferruginea</name>
    <dbReference type="NCBI Taxonomy" id="53367"/>
    <lineage>
        <taxon>Bacteria</taxon>
        <taxon>Bacillati</taxon>
        <taxon>Actinomycetota</taxon>
        <taxon>Actinomycetes</taxon>
        <taxon>Micromonosporales</taxon>
        <taxon>Micromonosporaceae</taxon>
        <taxon>Asanoa</taxon>
    </lineage>
</organism>
<proteinExistence type="predicted"/>
<evidence type="ECO:0000259" key="2">
    <source>
        <dbReference type="PROSITE" id="PS50887"/>
    </source>
</evidence>
<dbReference type="EMBL" id="QUMQ01000001">
    <property type="protein sequence ID" value="REG02155.1"/>
    <property type="molecule type" value="Genomic_DNA"/>
</dbReference>
<evidence type="ECO:0000313" key="3">
    <source>
        <dbReference type="EMBL" id="REG02155.1"/>
    </source>
</evidence>
<dbReference type="CDD" id="cd01949">
    <property type="entry name" value="GGDEF"/>
    <property type="match status" value="1"/>
</dbReference>